<dbReference type="Pfam" id="PF13560">
    <property type="entry name" value="HTH_31"/>
    <property type="match status" value="1"/>
</dbReference>
<name>A0A8J3S6R7_PLARO</name>
<dbReference type="EMBL" id="BOOI01000068">
    <property type="protein sequence ID" value="GIH87854.1"/>
    <property type="molecule type" value="Genomic_DNA"/>
</dbReference>
<dbReference type="InterPro" id="IPR001387">
    <property type="entry name" value="Cro/C1-type_HTH"/>
</dbReference>
<dbReference type="CDD" id="cd00093">
    <property type="entry name" value="HTH_XRE"/>
    <property type="match status" value="1"/>
</dbReference>
<keyword evidence="2" id="KW-1185">Reference proteome</keyword>
<dbReference type="Proteomes" id="UP000655044">
    <property type="component" value="Unassembled WGS sequence"/>
</dbReference>
<accession>A0A8J3S6R7</accession>
<sequence length="416" mass="45386">MVTQHNDDGEADRRIGRRVRALRLRHGLGLRACAELCGRTEEWLRQVERSEQRLDKLSTLVTLARVLGVRDLGLIAEDRLGGLTCSLTEGGRVRHEAVPALRQVLSTPAFPAQPAGDLSVEVDRLRRRLAMAWSSWHRSVRPYTALGVVAPGLLRDAFSVHRTAQPSERRASWAVLAEVFQLAQRFLYCVGEPELAARAADRAVVAAEETDDPVLIATSAWTSAMAALGRDQADEACEVATAVANHLRPACETSEAALSAWGSLQLFAAIACAKNRQAADAWRHWDLAHSAASSLGPAHHNPLTMFGEANVAVYAVAIEVETGRSAVAVDRAKAIDVSGIPSSNRRAQHLINLARSQVHRRDPEQALGCLRLSEQHSTETIFFSPVARQAITELIEKQRRPAPSLLDLAVRARVIA</sequence>
<dbReference type="GO" id="GO:0003677">
    <property type="term" value="F:DNA binding"/>
    <property type="evidence" value="ECO:0007669"/>
    <property type="project" value="InterPro"/>
</dbReference>
<dbReference type="AlphaFoldDB" id="A0A8J3S6R7"/>
<dbReference type="RefSeq" id="WP_189243582.1">
    <property type="nucleotide sequence ID" value="NZ_BMQP01000045.1"/>
</dbReference>
<evidence type="ECO:0000313" key="1">
    <source>
        <dbReference type="EMBL" id="GIH87854.1"/>
    </source>
</evidence>
<organism evidence="1 2">
    <name type="scientific">Planobispora rosea</name>
    <dbReference type="NCBI Taxonomy" id="35762"/>
    <lineage>
        <taxon>Bacteria</taxon>
        <taxon>Bacillati</taxon>
        <taxon>Actinomycetota</taxon>
        <taxon>Actinomycetes</taxon>
        <taxon>Streptosporangiales</taxon>
        <taxon>Streptosporangiaceae</taxon>
        <taxon>Planobispora</taxon>
    </lineage>
</organism>
<protein>
    <submittedName>
        <fullName evidence="1">Transcriptional regulator</fullName>
    </submittedName>
</protein>
<reference evidence="1" key="1">
    <citation type="submission" date="2021-01" db="EMBL/GenBank/DDBJ databases">
        <title>Whole genome shotgun sequence of Planobispora rosea NBRC 15558.</title>
        <authorList>
            <person name="Komaki H."/>
            <person name="Tamura T."/>
        </authorList>
    </citation>
    <scope>NUCLEOTIDE SEQUENCE</scope>
    <source>
        <strain evidence="1">NBRC 15558</strain>
    </source>
</reference>
<gene>
    <name evidence="1" type="ORF">Pro02_62620</name>
</gene>
<dbReference type="SUPFAM" id="SSF47413">
    <property type="entry name" value="lambda repressor-like DNA-binding domains"/>
    <property type="match status" value="1"/>
</dbReference>
<comment type="caution">
    <text evidence="1">The sequence shown here is derived from an EMBL/GenBank/DDBJ whole genome shotgun (WGS) entry which is preliminary data.</text>
</comment>
<proteinExistence type="predicted"/>
<dbReference type="Gene3D" id="1.10.260.40">
    <property type="entry name" value="lambda repressor-like DNA-binding domains"/>
    <property type="match status" value="1"/>
</dbReference>
<dbReference type="InterPro" id="IPR010982">
    <property type="entry name" value="Lambda_DNA-bd_dom_sf"/>
</dbReference>
<evidence type="ECO:0000313" key="2">
    <source>
        <dbReference type="Proteomes" id="UP000655044"/>
    </source>
</evidence>